<evidence type="ECO:0000256" key="9">
    <source>
        <dbReference type="ARBA" id="ARBA00025948"/>
    </source>
</evidence>
<organism evidence="13 14">
    <name type="scientific">Sneathiella marina</name>
    <dbReference type="NCBI Taxonomy" id="2950108"/>
    <lineage>
        <taxon>Bacteria</taxon>
        <taxon>Pseudomonadati</taxon>
        <taxon>Pseudomonadota</taxon>
        <taxon>Alphaproteobacteria</taxon>
        <taxon>Sneathiellales</taxon>
        <taxon>Sneathiellaceae</taxon>
        <taxon>Sneathiella</taxon>
    </lineage>
</organism>
<dbReference type="PROSITE" id="PS01280">
    <property type="entry name" value="GIDA_1"/>
    <property type="match status" value="1"/>
</dbReference>
<dbReference type="InterPro" id="IPR044920">
    <property type="entry name" value="MnmG_C_subdom_sf"/>
</dbReference>
<dbReference type="EMBL" id="CP098747">
    <property type="protein sequence ID" value="USG61408.1"/>
    <property type="molecule type" value="Genomic_DNA"/>
</dbReference>
<dbReference type="InterPro" id="IPR036188">
    <property type="entry name" value="FAD/NAD-bd_sf"/>
</dbReference>
<dbReference type="PRINTS" id="PR00411">
    <property type="entry name" value="PNDRDTASEI"/>
</dbReference>
<dbReference type="InterPro" id="IPR049312">
    <property type="entry name" value="GIDA_C_N"/>
</dbReference>
<dbReference type="PANTHER" id="PTHR11806">
    <property type="entry name" value="GLUCOSE INHIBITED DIVISION PROTEIN A"/>
    <property type="match status" value="1"/>
</dbReference>
<comment type="function">
    <text evidence="2 11">NAD-binding protein involved in the addition of a carboxymethylaminomethyl (cmnm) group at the wobble position (U34) of certain tRNAs, forming tRNA-cmnm(5)s(2)U34.</text>
</comment>
<feature type="binding site" evidence="11">
    <location>
        <position position="206"/>
    </location>
    <ligand>
        <name>FAD</name>
        <dbReference type="ChEBI" id="CHEBI:57692"/>
    </ligand>
</feature>
<reference evidence="13" key="1">
    <citation type="submission" date="2022-06" db="EMBL/GenBank/DDBJ databases">
        <title>Sneathiella actinostolidae sp. nov., isolated from a sea anemonein the Western Pacific Ocean.</title>
        <authorList>
            <person name="Wei M.J."/>
        </authorList>
    </citation>
    <scope>NUCLEOTIDE SEQUENCE</scope>
    <source>
        <strain evidence="13">PHK-P5</strain>
    </source>
</reference>
<evidence type="ECO:0000256" key="3">
    <source>
        <dbReference type="ARBA" id="ARBA00007653"/>
    </source>
</evidence>
<dbReference type="Gene3D" id="3.50.50.60">
    <property type="entry name" value="FAD/NAD(P)-binding domain"/>
    <property type="match status" value="2"/>
</dbReference>
<keyword evidence="8 11" id="KW-0520">NAD</keyword>
<dbReference type="InterPro" id="IPR040131">
    <property type="entry name" value="MnmG_N"/>
</dbReference>
<evidence type="ECO:0000256" key="2">
    <source>
        <dbReference type="ARBA" id="ARBA00003717"/>
    </source>
</evidence>
<comment type="subunit">
    <text evidence="9 11">Homodimer. Heterotetramer of two MnmE and two MnmG subunits.</text>
</comment>
<dbReference type="Pfam" id="PF21680">
    <property type="entry name" value="GIDA_C_1st"/>
    <property type="match status" value="1"/>
</dbReference>
<dbReference type="InterPro" id="IPR026904">
    <property type="entry name" value="MnmG_C"/>
</dbReference>
<proteinExistence type="inferred from homology"/>
<gene>
    <name evidence="11 13" type="primary">mnmG</name>
    <name evidence="11" type="synonym">gidA</name>
    <name evidence="13" type="ORF">NBZ79_00265</name>
</gene>
<feature type="binding site" evidence="11">
    <location>
        <begin position="39"/>
        <end position="44"/>
    </location>
    <ligand>
        <name>FAD</name>
        <dbReference type="ChEBI" id="CHEBI:57692"/>
    </ligand>
</feature>
<evidence type="ECO:0000256" key="10">
    <source>
        <dbReference type="ARBA" id="ARBA00031800"/>
    </source>
</evidence>
<dbReference type="SUPFAM" id="SSF51905">
    <property type="entry name" value="FAD/NAD(P)-binding domain"/>
    <property type="match status" value="1"/>
</dbReference>
<dbReference type="NCBIfam" id="TIGR00136">
    <property type="entry name" value="mnmG_gidA"/>
    <property type="match status" value="1"/>
</dbReference>
<dbReference type="Gene3D" id="1.10.150.570">
    <property type="entry name" value="GidA associated domain, C-terminal subdomain"/>
    <property type="match status" value="1"/>
</dbReference>
<feature type="domain" description="tRNA uridine 5-carboxymethylaminomethyl modification enzyme C-terminal subdomain" evidence="12">
    <location>
        <begin position="567"/>
        <end position="638"/>
    </location>
</feature>
<evidence type="ECO:0000313" key="13">
    <source>
        <dbReference type="EMBL" id="USG61408.1"/>
    </source>
</evidence>
<evidence type="ECO:0000256" key="7">
    <source>
        <dbReference type="ARBA" id="ARBA00022827"/>
    </source>
</evidence>
<keyword evidence="6 11" id="KW-0819">tRNA processing</keyword>
<evidence type="ECO:0000256" key="5">
    <source>
        <dbReference type="ARBA" id="ARBA00022630"/>
    </source>
</evidence>
<dbReference type="PROSITE" id="PS01281">
    <property type="entry name" value="GIDA_2"/>
    <property type="match status" value="1"/>
</dbReference>
<evidence type="ECO:0000313" key="14">
    <source>
        <dbReference type="Proteomes" id="UP001056291"/>
    </source>
</evidence>
<evidence type="ECO:0000259" key="12">
    <source>
        <dbReference type="SMART" id="SM01228"/>
    </source>
</evidence>
<sequence length="650" mass="70407">MKKIKKSGTGAECAHGPLTFGAGGLYEVPMKHYDVIVIGGGHAGCEAAAASARLGAATLLLTHKLDTIGEMSCNPAIGGLGKGHLVREIDALDGVMGRVADAAGIQFRLLNRRKGPAVRGPRAQSDRKIYRQAMQAALKSQPNLDLQAGAVEDLRVEGGIVKGVILADGTEIPCGKVILTTGTFLRGLIHLGEVKIPAGRIGDDPSNGLSNTLQAAGFELGRLKTGTPARLDGKSINWSILQEQPGDDLPVPFSFLTEAITTPQISCHITHTTEKTHEIIRDNLHRAPMYSGQIDGTGPRYCPSIEDKVVRFADKASHQIFLEPEGLDDDTIYPNGISTSLPEDVQMAFLRSIPGLENVEYSRPGYAIEYDFVDPRELKPTLETRRLKNLYLAGQINGTTGYEEAAAQGLMAGLNAARRAGGGTDVILDRADAYIGVMIDDLVTRGTKEPYRMFTSRAEYRLILRADNADQRLTDIGADLGCIGPERREKFAAKKEALAAARAMFDTLNLTPTEARRHGLNVNQDGVRRRAADLLAYPDIGLDDITGIWPQVAEFKAEILEQMAVDAQYSGYLERQRSDIRDFRKDEALSLPEDLAYGEIGGLSNEVRQKLEDTRPTTLGQAARISGVTPAALTALLSYVKRGEHHKRVG</sequence>
<evidence type="ECO:0000256" key="1">
    <source>
        <dbReference type="ARBA" id="ARBA00001974"/>
    </source>
</evidence>
<feature type="binding site" evidence="11">
    <location>
        <position position="395"/>
    </location>
    <ligand>
        <name>FAD</name>
        <dbReference type="ChEBI" id="CHEBI:57692"/>
    </ligand>
</feature>
<dbReference type="Pfam" id="PF01134">
    <property type="entry name" value="GIDA"/>
    <property type="match status" value="1"/>
</dbReference>
<dbReference type="Proteomes" id="UP001056291">
    <property type="component" value="Chromosome"/>
</dbReference>
<evidence type="ECO:0000256" key="6">
    <source>
        <dbReference type="ARBA" id="ARBA00022694"/>
    </source>
</evidence>
<comment type="subcellular location">
    <subcellularLocation>
        <location evidence="11">Cytoplasm</location>
    </subcellularLocation>
</comment>
<dbReference type="HAMAP" id="MF_00129">
    <property type="entry name" value="MnmG_GidA"/>
    <property type="match status" value="1"/>
</dbReference>
<dbReference type="InterPro" id="IPR004416">
    <property type="entry name" value="MnmG"/>
</dbReference>
<feature type="binding site" evidence="11">
    <location>
        <position position="151"/>
    </location>
    <ligand>
        <name>FAD</name>
        <dbReference type="ChEBI" id="CHEBI:57692"/>
    </ligand>
</feature>
<evidence type="ECO:0000256" key="4">
    <source>
        <dbReference type="ARBA" id="ARBA00020461"/>
    </source>
</evidence>
<accession>A0ABY4W2L4</accession>
<keyword evidence="5 11" id="KW-0285">Flavoprotein</keyword>
<dbReference type="PANTHER" id="PTHR11806:SF0">
    <property type="entry name" value="PROTEIN MTO1 HOMOLOG, MITOCHONDRIAL"/>
    <property type="match status" value="1"/>
</dbReference>
<comment type="similarity">
    <text evidence="3 11">Belongs to the MnmG family.</text>
</comment>
<dbReference type="SMART" id="SM01228">
    <property type="entry name" value="GIDA_assoc_3"/>
    <property type="match status" value="1"/>
</dbReference>
<feature type="binding site" evidence="11">
    <location>
        <begin position="298"/>
        <end position="312"/>
    </location>
    <ligand>
        <name>NAD(+)</name>
        <dbReference type="ChEBI" id="CHEBI:57540"/>
    </ligand>
</feature>
<dbReference type="InterPro" id="IPR047001">
    <property type="entry name" value="MnmG_C_subdom"/>
</dbReference>
<dbReference type="Gene3D" id="1.10.10.1800">
    <property type="entry name" value="tRNA uridine 5-carboxymethylaminomethyl modification enzyme MnmG/GidA"/>
    <property type="match status" value="1"/>
</dbReference>
<dbReference type="InterPro" id="IPR020595">
    <property type="entry name" value="MnmG-rel_CS"/>
</dbReference>
<dbReference type="Pfam" id="PF13932">
    <property type="entry name" value="SAM_GIDA_C"/>
    <property type="match status" value="1"/>
</dbReference>
<keyword evidence="7 11" id="KW-0274">FAD</keyword>
<protein>
    <recommendedName>
        <fullName evidence="4 11">tRNA uridine 5-carboxymethylaminomethyl modification enzyme MnmG</fullName>
    </recommendedName>
    <alternativeName>
        <fullName evidence="10 11">Glucose-inhibited division protein A</fullName>
    </alternativeName>
</protein>
<keyword evidence="14" id="KW-1185">Reference proteome</keyword>
<keyword evidence="11" id="KW-0963">Cytoplasm</keyword>
<comment type="cofactor">
    <cofactor evidence="1 11">
        <name>FAD</name>
        <dbReference type="ChEBI" id="CHEBI:57692"/>
    </cofactor>
</comment>
<dbReference type="InterPro" id="IPR002218">
    <property type="entry name" value="MnmG-rel"/>
</dbReference>
<evidence type="ECO:0000256" key="11">
    <source>
        <dbReference type="HAMAP-Rule" id="MF_00129"/>
    </source>
</evidence>
<name>A0ABY4W2L4_9PROT</name>
<evidence type="ECO:0000256" key="8">
    <source>
        <dbReference type="ARBA" id="ARBA00023027"/>
    </source>
</evidence>